<dbReference type="GO" id="GO:0004722">
    <property type="term" value="F:protein serine/threonine phosphatase activity"/>
    <property type="evidence" value="ECO:0007669"/>
    <property type="project" value="InterPro"/>
</dbReference>
<dbReference type="SUPFAM" id="SSF81606">
    <property type="entry name" value="PP2C-like"/>
    <property type="match status" value="1"/>
</dbReference>
<evidence type="ECO:0000313" key="3">
    <source>
        <dbReference type="EMBL" id="PZC71359.1"/>
    </source>
</evidence>
<dbReference type="PANTHER" id="PTHR13832">
    <property type="entry name" value="PROTEIN PHOSPHATASE 2C"/>
    <property type="match status" value="1"/>
</dbReference>
<keyword evidence="4" id="KW-1185">Reference proteome</keyword>
<evidence type="ECO:0000313" key="4">
    <source>
        <dbReference type="Proteomes" id="UP000249218"/>
    </source>
</evidence>
<dbReference type="AlphaFoldDB" id="A0A2W1B521"/>
<evidence type="ECO:0000259" key="2">
    <source>
        <dbReference type="PROSITE" id="PS51746"/>
    </source>
</evidence>
<dbReference type="SMART" id="SM00332">
    <property type="entry name" value="PP2Cc"/>
    <property type="match status" value="1"/>
</dbReference>
<dbReference type="OrthoDB" id="10049211at2759"/>
<feature type="region of interest" description="Disordered" evidence="1">
    <location>
        <begin position="362"/>
        <end position="383"/>
    </location>
</feature>
<gene>
    <name evidence="3" type="primary">HaOG213578</name>
    <name evidence="3" type="ORF">B5X24_HaOG213578</name>
</gene>
<organism evidence="3 4">
    <name type="scientific">Helicoverpa armigera</name>
    <name type="common">Cotton bollworm</name>
    <name type="synonym">Heliothis armigera</name>
    <dbReference type="NCBI Taxonomy" id="29058"/>
    <lineage>
        <taxon>Eukaryota</taxon>
        <taxon>Metazoa</taxon>
        <taxon>Ecdysozoa</taxon>
        <taxon>Arthropoda</taxon>
        <taxon>Hexapoda</taxon>
        <taxon>Insecta</taxon>
        <taxon>Pterygota</taxon>
        <taxon>Neoptera</taxon>
        <taxon>Endopterygota</taxon>
        <taxon>Lepidoptera</taxon>
        <taxon>Glossata</taxon>
        <taxon>Ditrysia</taxon>
        <taxon>Noctuoidea</taxon>
        <taxon>Noctuidae</taxon>
        <taxon>Heliothinae</taxon>
        <taxon>Helicoverpa</taxon>
    </lineage>
</organism>
<dbReference type="EMBL" id="KZ150330">
    <property type="protein sequence ID" value="PZC71359.1"/>
    <property type="molecule type" value="Genomic_DNA"/>
</dbReference>
<sequence length="424" mass="47788">MIARPWTDDLPKCKNSSLYGVFEPHNGLDAARFIMQRMAAEILFPPPSANTDEEIRERLRNAFISVEKAYTENYDGMIAERTSLQYQLQVVDAQVSQNFNILARLKEIDVHLSGGAAVVIALVHANKLFVAHVGDTRALLCRTDDNAVLRVVQLTVDHSLNNEDELLRLQQLGLDVNKLRNAQYLGNQTGTRCLGNYLVKGLYKAFPTISAAVSEPVIAAPEIHGPILLDESCRFLVLVSAGVYKRIQESKGSYEQTNKQLAQMIVENFRKQTDFRMVSQAVLEEIEQEFVSYCVKNNLTPKPNTHMSLLIRNFNFLPTNEDEIPANHSVTKNASVRFNPIVQSKSNTLLNEIDSEIYSSGTNEIETNDSNIDTNRSMESTSDIYPVGRPFDRDRKIKGYVDFSCYFENVAKARKNGTLPDFIK</sequence>
<reference evidence="3 4" key="1">
    <citation type="journal article" date="2017" name="BMC Biol.">
        <title>Genomic innovations, transcriptional plasticity and gene loss underlying the evolution and divergence of two highly polyphagous and invasive Helicoverpa pest species.</title>
        <authorList>
            <person name="Pearce S.L."/>
            <person name="Clarke D.F."/>
            <person name="East P.D."/>
            <person name="Elfekih S."/>
            <person name="Gordon K.H."/>
            <person name="Jermiin L.S."/>
            <person name="McGaughran A."/>
            <person name="Oakeshott J.G."/>
            <person name="Papanikolaou A."/>
            <person name="Perera O.P."/>
            <person name="Rane R.V."/>
            <person name="Richards S."/>
            <person name="Tay W.T."/>
            <person name="Walsh T.K."/>
            <person name="Anderson A."/>
            <person name="Anderson C.J."/>
            <person name="Asgari S."/>
            <person name="Board P.G."/>
            <person name="Bretschneider A."/>
            <person name="Campbell P.M."/>
            <person name="Chertemps T."/>
            <person name="Christeller J.T."/>
            <person name="Coppin C.W."/>
            <person name="Downes S.J."/>
            <person name="Duan G."/>
            <person name="Farnsworth C.A."/>
            <person name="Good R.T."/>
            <person name="Han L.B."/>
            <person name="Han Y.C."/>
            <person name="Hatje K."/>
            <person name="Horne I."/>
            <person name="Huang Y.P."/>
            <person name="Hughes D.S."/>
            <person name="Jacquin-Joly E."/>
            <person name="James W."/>
            <person name="Jhangiani S."/>
            <person name="Kollmar M."/>
            <person name="Kuwar S.S."/>
            <person name="Li S."/>
            <person name="Liu N.Y."/>
            <person name="Maibeche M.T."/>
            <person name="Miller J.R."/>
            <person name="Montagne N."/>
            <person name="Perry T."/>
            <person name="Qu J."/>
            <person name="Song S.V."/>
            <person name="Sutton G.G."/>
            <person name="Vogel H."/>
            <person name="Walenz B.P."/>
            <person name="Xu W."/>
            <person name="Zhang H.J."/>
            <person name="Zou Z."/>
            <person name="Batterham P."/>
            <person name="Edwards O.R."/>
            <person name="Feyereisen R."/>
            <person name="Gibbs R.A."/>
            <person name="Heckel D.G."/>
            <person name="McGrath A."/>
            <person name="Robin C."/>
            <person name="Scherer S.E."/>
            <person name="Worley K.C."/>
            <person name="Wu Y.D."/>
        </authorList>
    </citation>
    <scope>NUCLEOTIDE SEQUENCE [LARGE SCALE GENOMIC DNA]</scope>
    <source>
        <strain evidence="3">Harm_GR_Male_#8</strain>
        <tissue evidence="3">Whole organism</tissue>
    </source>
</reference>
<accession>A0A2W1B521</accession>
<evidence type="ECO:0000256" key="1">
    <source>
        <dbReference type="SAM" id="MobiDB-lite"/>
    </source>
</evidence>
<dbReference type="InterPro" id="IPR036457">
    <property type="entry name" value="PPM-type-like_dom_sf"/>
</dbReference>
<protein>
    <recommendedName>
        <fullName evidence="2">PPM-type phosphatase domain-containing protein</fullName>
    </recommendedName>
</protein>
<dbReference type="InterPro" id="IPR015655">
    <property type="entry name" value="PP2C"/>
</dbReference>
<proteinExistence type="predicted"/>
<dbReference type="Gene3D" id="3.60.40.10">
    <property type="entry name" value="PPM-type phosphatase domain"/>
    <property type="match status" value="1"/>
</dbReference>
<dbReference type="Proteomes" id="UP000249218">
    <property type="component" value="Unassembled WGS sequence"/>
</dbReference>
<dbReference type="PANTHER" id="PTHR13832:SF533">
    <property type="entry name" value="TGF-BETA-ACTIVATED KINASE 1 AND MAP3K7-BINDING PROTEIN 1"/>
    <property type="match status" value="1"/>
</dbReference>
<dbReference type="CDD" id="cd00143">
    <property type="entry name" value="PP2Cc"/>
    <property type="match status" value="1"/>
</dbReference>
<dbReference type="PROSITE" id="PS51746">
    <property type="entry name" value="PPM_2"/>
    <property type="match status" value="1"/>
</dbReference>
<dbReference type="InterPro" id="IPR001932">
    <property type="entry name" value="PPM-type_phosphatase-like_dom"/>
</dbReference>
<dbReference type="Pfam" id="PF00481">
    <property type="entry name" value="PP2C"/>
    <property type="match status" value="1"/>
</dbReference>
<name>A0A2W1B521_HELAM</name>
<feature type="domain" description="PPM-type phosphatase" evidence="2">
    <location>
        <begin position="1"/>
        <end position="314"/>
    </location>
</feature>